<dbReference type="OrthoDB" id="252027at2157"/>
<dbReference type="Proteomes" id="UP000263012">
    <property type="component" value="Chromosome"/>
</dbReference>
<keyword evidence="3" id="KW-1185">Reference proteome</keyword>
<accession>A0A343TGN6</accession>
<dbReference type="InterPro" id="IPR005770">
    <property type="entry name" value="PhnD"/>
</dbReference>
<dbReference type="GO" id="GO:0043190">
    <property type="term" value="C:ATP-binding cassette (ABC) transporter complex"/>
    <property type="evidence" value="ECO:0007669"/>
    <property type="project" value="InterPro"/>
</dbReference>
<organism evidence="2 3">
    <name type="scientific">Halalkaliarchaeum desulfuricum</name>
    <dbReference type="NCBI Taxonomy" id="2055893"/>
    <lineage>
        <taxon>Archaea</taxon>
        <taxon>Methanobacteriati</taxon>
        <taxon>Methanobacteriota</taxon>
        <taxon>Stenosarchaea group</taxon>
        <taxon>Halobacteria</taxon>
        <taxon>Halobacteriales</taxon>
        <taxon>Haloferacaceae</taxon>
        <taxon>Halalkaliarchaeum</taxon>
    </lineage>
</organism>
<dbReference type="Pfam" id="PF12974">
    <property type="entry name" value="Phosphonate-bd"/>
    <property type="match status" value="1"/>
</dbReference>
<dbReference type="NCBIfam" id="TIGR01098">
    <property type="entry name" value="3A0109s03R"/>
    <property type="match status" value="1"/>
</dbReference>
<dbReference type="EMBL" id="CP025066">
    <property type="protein sequence ID" value="AUX08258.1"/>
    <property type="molecule type" value="Genomic_DNA"/>
</dbReference>
<evidence type="ECO:0000256" key="1">
    <source>
        <dbReference type="ARBA" id="ARBA00022729"/>
    </source>
</evidence>
<dbReference type="SUPFAM" id="SSF53850">
    <property type="entry name" value="Periplasmic binding protein-like II"/>
    <property type="match status" value="1"/>
</dbReference>
<dbReference type="GeneID" id="37876945"/>
<reference evidence="3" key="1">
    <citation type="submission" date="2017-11" db="EMBL/GenBank/DDBJ databases">
        <title>Phenotypic and genomic properties of facultatively anaerobic sulfur-reducing natronoarchaea from hypersaline soda lakes.</title>
        <authorList>
            <person name="Sorokin D.Y."/>
            <person name="Kublanov I.V."/>
            <person name="Roman P."/>
            <person name="Sinninghe Damste J.S."/>
            <person name="Golyshin P.N."/>
            <person name="Rojo D."/>
            <person name="Ciordia S."/>
            <person name="Mena M.D.C."/>
            <person name="Ferrer M."/>
            <person name="Messina E."/>
            <person name="Smedile F."/>
            <person name="La Spada G."/>
            <person name="La Cono V."/>
            <person name="Yakimov M.M."/>
        </authorList>
    </citation>
    <scope>NUCLEOTIDE SEQUENCE [LARGE SCALE GENOMIC DNA]</scope>
    <source>
        <strain evidence="3">AArc-Sl</strain>
    </source>
</reference>
<evidence type="ECO:0000313" key="3">
    <source>
        <dbReference type="Proteomes" id="UP000263012"/>
    </source>
</evidence>
<dbReference type="GO" id="GO:0055085">
    <property type="term" value="P:transmembrane transport"/>
    <property type="evidence" value="ECO:0007669"/>
    <property type="project" value="InterPro"/>
</dbReference>
<evidence type="ECO:0000313" key="2">
    <source>
        <dbReference type="EMBL" id="AUX08258.1"/>
    </source>
</evidence>
<dbReference type="KEGG" id="hdf:AArcSl_0608"/>
<gene>
    <name evidence="2" type="primary">phnD</name>
    <name evidence="2" type="ORF">AArcSl_0608</name>
</gene>
<sequence length="369" mass="41311">MPNDTNPHNRIRRRDVLAATGATVTAGIAGCLGDDEGVDTDEIEFEDFDPEDPVFPQRLSTLMEHRFQFGHIDELDDFEERDEPVYGGPVQEPPTDEDELIDPDPLVFSLTPIEDPAIYEDLTDPLMDTLEEETGREVEYFGAETYAAQVEAMRAERLHVAGFSTGPLPFAVNLAGAVPVGIQVGEEEFGYKLWAITHVENEDVNSVEDFDGLQVAHGDPASNSGHLMPSALFGEMFGVEPGEDYEISHLDDHVTQALAVYHGDYDATPVCSYCILPPFQEDEADPDDIKVVWSSDPIPTTAYSYRYNLVPEVREGIERTLLEHEYFGTEYADHFDGRGRFAEIDYATHWNGILLTHQDNDITYEVDEI</sequence>
<proteinExistence type="predicted"/>
<dbReference type="PANTHER" id="PTHR35841">
    <property type="entry name" value="PHOSPHONATES-BINDING PERIPLASMIC PROTEIN"/>
    <property type="match status" value="1"/>
</dbReference>
<dbReference type="RefSeq" id="WP_119814856.1">
    <property type="nucleotide sequence ID" value="NZ_CP025066.1"/>
</dbReference>
<protein>
    <submittedName>
        <fullName evidence="2">Phosphonate transport system substrate-binding protein</fullName>
    </submittedName>
</protein>
<keyword evidence="1" id="KW-0732">Signal</keyword>
<name>A0A343TGN6_9EURY</name>
<dbReference type="Gene3D" id="3.40.190.10">
    <property type="entry name" value="Periplasmic binding protein-like II"/>
    <property type="match status" value="2"/>
</dbReference>
<dbReference type="AlphaFoldDB" id="A0A343TGN6"/>
<dbReference type="PANTHER" id="PTHR35841:SF1">
    <property type="entry name" value="PHOSPHONATES-BINDING PERIPLASMIC PROTEIN"/>
    <property type="match status" value="1"/>
</dbReference>